<dbReference type="InterPro" id="IPR012349">
    <property type="entry name" value="Split_barrel_FMN-bd"/>
</dbReference>
<evidence type="ECO:0000313" key="2">
    <source>
        <dbReference type="EMBL" id="MFC5501308.1"/>
    </source>
</evidence>
<gene>
    <name evidence="2" type="ORF">ACFPJ4_03525</name>
</gene>
<dbReference type="RefSeq" id="WP_386738906.1">
    <property type="nucleotide sequence ID" value="NZ_JBHSMG010000001.1"/>
</dbReference>
<proteinExistence type="predicted"/>
<dbReference type="Gene3D" id="2.30.110.10">
    <property type="entry name" value="Electron Transport, Fmn-binding Protein, Chain A"/>
    <property type="match status" value="1"/>
</dbReference>
<dbReference type="InterPro" id="IPR024747">
    <property type="entry name" value="Pyridox_Oxase-rel"/>
</dbReference>
<organism evidence="2 3">
    <name type="scientific">Lysinimonas soli</name>
    <dbReference type="NCBI Taxonomy" id="1074233"/>
    <lineage>
        <taxon>Bacteria</taxon>
        <taxon>Bacillati</taxon>
        <taxon>Actinomycetota</taxon>
        <taxon>Actinomycetes</taxon>
        <taxon>Micrococcales</taxon>
        <taxon>Microbacteriaceae</taxon>
        <taxon>Lysinimonas</taxon>
    </lineage>
</organism>
<feature type="region of interest" description="Disordered" evidence="1">
    <location>
        <begin position="1"/>
        <end position="21"/>
    </location>
</feature>
<evidence type="ECO:0000313" key="3">
    <source>
        <dbReference type="Proteomes" id="UP001596039"/>
    </source>
</evidence>
<dbReference type="SUPFAM" id="SSF50475">
    <property type="entry name" value="FMN-binding split barrel"/>
    <property type="match status" value="1"/>
</dbReference>
<keyword evidence="3" id="KW-1185">Reference proteome</keyword>
<accession>A0ABW0NPX5</accession>
<dbReference type="Proteomes" id="UP001596039">
    <property type="component" value="Unassembled WGS sequence"/>
</dbReference>
<dbReference type="Pfam" id="PF12900">
    <property type="entry name" value="Pyridox_ox_2"/>
    <property type="match status" value="1"/>
</dbReference>
<protein>
    <submittedName>
        <fullName evidence="2">Pyridoxamine 5'-phosphate oxidase family protein</fullName>
    </submittedName>
</protein>
<reference evidence="3" key="1">
    <citation type="journal article" date="2019" name="Int. J. Syst. Evol. Microbiol.">
        <title>The Global Catalogue of Microorganisms (GCM) 10K type strain sequencing project: providing services to taxonomists for standard genome sequencing and annotation.</title>
        <authorList>
            <consortium name="The Broad Institute Genomics Platform"/>
            <consortium name="The Broad Institute Genome Sequencing Center for Infectious Disease"/>
            <person name="Wu L."/>
            <person name="Ma J."/>
        </authorList>
    </citation>
    <scope>NUCLEOTIDE SEQUENCE [LARGE SCALE GENOMIC DNA]</scope>
    <source>
        <strain evidence="3">CGMCC 4.6997</strain>
    </source>
</reference>
<dbReference type="EMBL" id="JBHSMG010000001">
    <property type="protein sequence ID" value="MFC5501308.1"/>
    <property type="molecule type" value="Genomic_DNA"/>
</dbReference>
<name>A0ABW0NPX5_9MICO</name>
<evidence type="ECO:0000256" key="1">
    <source>
        <dbReference type="SAM" id="MobiDB-lite"/>
    </source>
</evidence>
<comment type="caution">
    <text evidence="2">The sequence shown here is derived from an EMBL/GenBank/DDBJ whole genome shotgun (WGS) entry which is preliminary data.</text>
</comment>
<sequence>MSPPGESSLAGPSTLPGRAEVRWSGGRTGIREGMDMDGTPVIELPEDEAWDLLRVTTLGRLAVSAAGELDIFPVNYVVDESTLVFRTAPGTKLIELTVRSSVAFEIDGWTEHGAWSVVVKGTAEQLDRQDDIDRADALPLVPWIPTIKYRYVRITPTSITGRRFARAPEPDRYPL</sequence>